<feature type="region of interest" description="Disordered" evidence="1">
    <location>
        <begin position="558"/>
        <end position="577"/>
    </location>
</feature>
<gene>
    <name evidence="2" type="ORF">PACLA_8A042166</name>
</gene>
<comment type="caution">
    <text evidence="2">The sequence shown here is derived from an EMBL/GenBank/DDBJ whole genome shotgun (WGS) entry which is preliminary data.</text>
</comment>
<reference evidence="2" key="1">
    <citation type="submission" date="2020-04" db="EMBL/GenBank/DDBJ databases">
        <authorList>
            <person name="Alioto T."/>
            <person name="Alioto T."/>
            <person name="Gomez Garrido J."/>
        </authorList>
    </citation>
    <scope>NUCLEOTIDE SEQUENCE</scope>
    <source>
        <strain evidence="2">A484AB</strain>
    </source>
</reference>
<dbReference type="Proteomes" id="UP001152795">
    <property type="component" value="Unassembled WGS sequence"/>
</dbReference>
<dbReference type="EMBL" id="CACRXK020000248">
    <property type="protein sequence ID" value="CAB3979990.1"/>
    <property type="molecule type" value="Genomic_DNA"/>
</dbReference>
<dbReference type="AlphaFoldDB" id="A0A7D9HDS3"/>
<organism evidence="2 3">
    <name type="scientific">Paramuricea clavata</name>
    <name type="common">Red gorgonian</name>
    <name type="synonym">Violescent sea-whip</name>
    <dbReference type="NCBI Taxonomy" id="317549"/>
    <lineage>
        <taxon>Eukaryota</taxon>
        <taxon>Metazoa</taxon>
        <taxon>Cnidaria</taxon>
        <taxon>Anthozoa</taxon>
        <taxon>Octocorallia</taxon>
        <taxon>Malacalcyonacea</taxon>
        <taxon>Plexauridae</taxon>
        <taxon>Paramuricea</taxon>
    </lineage>
</organism>
<evidence type="ECO:0000256" key="1">
    <source>
        <dbReference type="SAM" id="MobiDB-lite"/>
    </source>
</evidence>
<sequence>MDIKHREPSLYEAEIPPEWQSKLFRSAMSALHDDLQYFIYQFDEDDLQLINKDYQSCPFKTYELRKVQTFEARVHDHQTKLQEISEELCEMEVAALKRTASKLNLLQACIVSYKENLNKAHPSSAEMINSMNDCLELLSEIKLPKLKSRIVDLTDAGPGVGITNHEVKFRTVEEARFMNYDYYIRHHLAHRVSSHNEVERIQSYVGDAVCDGGALDWEYKKTSDILSNLDVSTVTTRKLEELEMERMKFNAFQVAKEVSDRIDCAVAPDGFMKSFVSCAADQLFYWDKPYLTDFIERKNNLIVPGHNYFSKVEKFLKNHAQTGEKYFEIVKFACQNNDNSACSNCLVSGWVDAVCHRIPEPMPDYTSNKFKYLHVKDTPSEKDGAPRPVDQFNPRVQLKDLFQQGAVKNEDHATITSFAEKCIVPESVVKFALDDLIFKTMTKEVKKRETRLRRETEKKQGFDDINWLGKVEDGSIKNLLVETLNKYFIMYNMKECLKVQKGAKIEVISRHVRTQSVCETGDNIVDQGEEMDDENDFELSDDDMDEVINCTTEAESDISDLEVQGDEEDESSDAESQMDGLFVATRSGRIAGNWRLSSYIGYVDSMKEFLFSFSRKEMKTILSKYTKKTPKPLNSQFSEKLSKSQAVKKFQANQQRNNTPLFPPVADQDTLLETMVEATQSTKSNVRKAPMCRKCKQPMKGHSKAKCKAN</sequence>
<name>A0A7D9HDS3_PARCT</name>
<keyword evidence="3" id="KW-1185">Reference proteome</keyword>
<protein>
    <submittedName>
        <fullName evidence="2">Transient receptor potential cation channel subfamily A member 1</fullName>
    </submittedName>
</protein>
<feature type="compositionally biased region" description="Acidic residues" evidence="1">
    <location>
        <begin position="558"/>
        <end position="573"/>
    </location>
</feature>
<evidence type="ECO:0000313" key="2">
    <source>
        <dbReference type="EMBL" id="CAB3979990.1"/>
    </source>
</evidence>
<proteinExistence type="predicted"/>
<evidence type="ECO:0000313" key="3">
    <source>
        <dbReference type="Proteomes" id="UP001152795"/>
    </source>
</evidence>
<keyword evidence="2" id="KW-0675">Receptor</keyword>
<accession>A0A7D9HDS3</accession>